<dbReference type="PANTHER" id="PTHR33186:SF13">
    <property type="entry name" value="OS10G0138300 PROTEIN"/>
    <property type="match status" value="1"/>
</dbReference>
<proteinExistence type="predicted"/>
<reference evidence="2" key="1">
    <citation type="submission" date="2015-06" db="UniProtKB">
        <authorList>
            <consortium name="EnsemblPlants"/>
        </authorList>
    </citation>
    <scope>IDENTIFICATION</scope>
</reference>
<accession>N1QV76</accession>
<organism evidence="2">
    <name type="scientific">Aegilops tauschii</name>
    <name type="common">Tausch's goatgrass</name>
    <name type="synonym">Aegilops squarrosa</name>
    <dbReference type="NCBI Taxonomy" id="37682"/>
    <lineage>
        <taxon>Eukaryota</taxon>
        <taxon>Viridiplantae</taxon>
        <taxon>Streptophyta</taxon>
        <taxon>Embryophyta</taxon>
        <taxon>Tracheophyta</taxon>
        <taxon>Spermatophyta</taxon>
        <taxon>Magnoliopsida</taxon>
        <taxon>Liliopsida</taxon>
        <taxon>Poales</taxon>
        <taxon>Poaceae</taxon>
        <taxon>BOP clade</taxon>
        <taxon>Pooideae</taxon>
        <taxon>Triticodae</taxon>
        <taxon>Triticeae</taxon>
        <taxon>Triticinae</taxon>
        <taxon>Aegilops</taxon>
    </lineage>
</organism>
<protein>
    <recommendedName>
        <fullName evidence="1">F-box protein AT5G49610-like beta-propeller domain-containing protein</fullName>
    </recommendedName>
</protein>
<name>N1QV76_AEGTA</name>
<dbReference type="AlphaFoldDB" id="N1QV76"/>
<feature type="domain" description="F-box protein AT5G49610-like beta-propeller" evidence="1">
    <location>
        <begin position="27"/>
        <end position="283"/>
    </location>
</feature>
<dbReference type="PANTHER" id="PTHR33186">
    <property type="entry name" value="OS10G0136150 PROTEIN-RELATED"/>
    <property type="match status" value="1"/>
</dbReference>
<sequence length="389" mass="43330">MRLVAMMTLVVVHLSSLLLCVGLCDGVAVQVYGASGKQLHVRDPFNGDKRRLPVPPGFDGWETPISGAVFRAAGDIQHFQVVLVGTERNNQHHTRVIARVYSSETGIWGNLMSTPLPPKASSSMDQHPTKIRMWFTISVLVGHSLYWLLTNISAATNMLDGILEFDLERQTLAVIPVPVDIANNCLSQFQVMQAEGGGLGIFFLSKFSAQLWKMETDSDGVASWVLGRTVELDKPLSLNPEEEESLIIGGFAEYNNVVFLRTPTNFFMVQLESLQFKKVSKSNSLTRYDPFESVYVADALADGLGMSQLRFRTFVPANCEKSRNTLPFLRFQIAGGGGRESLQRVLTWMGDKLLNNLKDSERLGQGDEVGIFGQSIHHYQDNCFPLRIW</sequence>
<dbReference type="Pfam" id="PF23635">
    <property type="entry name" value="Beta-prop_AT5G49610-like"/>
    <property type="match status" value="1"/>
</dbReference>
<evidence type="ECO:0000313" key="2">
    <source>
        <dbReference type="EnsemblPlants" id="EMT14121"/>
    </source>
</evidence>
<dbReference type="InterPro" id="IPR056594">
    <property type="entry name" value="AT5G49610-like_b-prop"/>
</dbReference>
<dbReference type="EnsemblPlants" id="EMT14121">
    <property type="protein sequence ID" value="EMT14121"/>
    <property type="gene ID" value="F775_21166"/>
</dbReference>
<evidence type="ECO:0000259" key="1">
    <source>
        <dbReference type="Pfam" id="PF23635"/>
    </source>
</evidence>